<keyword evidence="1" id="KW-0175">Coiled coil</keyword>
<organism evidence="2 3">
    <name type="scientific">Bifiguratus adelaidae</name>
    <dbReference type="NCBI Taxonomy" id="1938954"/>
    <lineage>
        <taxon>Eukaryota</taxon>
        <taxon>Fungi</taxon>
        <taxon>Fungi incertae sedis</taxon>
        <taxon>Mucoromycota</taxon>
        <taxon>Mucoromycotina</taxon>
        <taxon>Endogonomycetes</taxon>
        <taxon>Endogonales</taxon>
        <taxon>Endogonales incertae sedis</taxon>
        <taxon>Bifiguratus</taxon>
    </lineage>
</organism>
<proteinExistence type="predicted"/>
<dbReference type="Proteomes" id="UP000242875">
    <property type="component" value="Unassembled WGS sequence"/>
</dbReference>
<comment type="caution">
    <text evidence="2">The sequence shown here is derived from an EMBL/GenBank/DDBJ whole genome shotgun (WGS) entry which is preliminary data.</text>
</comment>
<evidence type="ECO:0000256" key="1">
    <source>
        <dbReference type="SAM" id="Coils"/>
    </source>
</evidence>
<protein>
    <recommendedName>
        <fullName evidence="4">BZIP domain-containing protein</fullName>
    </recommendedName>
</protein>
<accession>A0A261XUX5</accession>
<feature type="coiled-coil region" evidence="1">
    <location>
        <begin position="4"/>
        <end position="38"/>
    </location>
</feature>
<dbReference type="AlphaFoldDB" id="A0A261XUX5"/>
<reference evidence="2 3" key="1">
    <citation type="journal article" date="2017" name="Mycologia">
        <title>Bifiguratus adelaidae, gen. et sp. nov., a new member of Mucoromycotina in endophytic and soil-dwelling habitats.</title>
        <authorList>
            <person name="Torres-Cruz T.J."/>
            <person name="Billingsley Tobias T.L."/>
            <person name="Almatruk M."/>
            <person name="Hesse C."/>
            <person name="Kuske C.R."/>
            <person name="Desiro A."/>
            <person name="Benucci G.M."/>
            <person name="Bonito G."/>
            <person name="Stajich J.E."/>
            <person name="Dunlap C."/>
            <person name="Arnold A.E."/>
            <person name="Porras-Alfaro A."/>
        </authorList>
    </citation>
    <scope>NUCLEOTIDE SEQUENCE [LARGE SCALE GENOMIC DNA]</scope>
    <source>
        <strain evidence="2 3">AZ0501</strain>
    </source>
</reference>
<keyword evidence="3" id="KW-1185">Reference proteome</keyword>
<sequence>MERLHQLETDNKTLKSENMHLREANRMLQAQLQELSIQLQCRSPRPSPKLIPQPFPPTSASLPPRLTVSATPAYLDVTPPHYSSGMVSPMSIPSPMTDDYQGDFPPPSISISEAPSSVGGGWSSASRSNLMYDIPVSSFPTYDAQIWQQSHQFAISPIPTGPAHAEFLLGNSPNSTTMGNSPLIIA</sequence>
<name>A0A261XUX5_9FUNG</name>
<dbReference type="EMBL" id="MVBO01000180">
    <property type="protein sequence ID" value="OZJ02175.1"/>
    <property type="molecule type" value="Genomic_DNA"/>
</dbReference>
<evidence type="ECO:0008006" key="4">
    <source>
        <dbReference type="Google" id="ProtNLM"/>
    </source>
</evidence>
<evidence type="ECO:0000313" key="3">
    <source>
        <dbReference type="Proteomes" id="UP000242875"/>
    </source>
</evidence>
<evidence type="ECO:0000313" key="2">
    <source>
        <dbReference type="EMBL" id="OZJ02175.1"/>
    </source>
</evidence>
<gene>
    <name evidence="2" type="ORF">BZG36_04804</name>
</gene>
<dbReference type="CDD" id="cd14686">
    <property type="entry name" value="bZIP"/>
    <property type="match status" value="1"/>
</dbReference>